<dbReference type="EMBL" id="JAWRCN010000001">
    <property type="protein sequence ID" value="MDW6016794.1"/>
    <property type="molecule type" value="Genomic_DNA"/>
</dbReference>
<feature type="transmembrane region" description="Helical" evidence="1">
    <location>
        <begin position="84"/>
        <end position="103"/>
    </location>
</feature>
<comment type="caution">
    <text evidence="2">The sequence shown here is derived from an EMBL/GenBank/DDBJ whole genome shotgun (WGS) entry which is preliminary data.</text>
</comment>
<reference evidence="2 3" key="1">
    <citation type="submission" date="2023-11" db="EMBL/GenBank/DDBJ databases">
        <title>Plant-associative lifestyle of Vibrio porteresiae and its evolutionary dynamics.</title>
        <authorList>
            <person name="Rameshkumar N."/>
            <person name="Kirti K."/>
        </authorList>
    </citation>
    <scope>NUCLEOTIDE SEQUENCE [LARGE SCALE GENOMIC DNA]</scope>
    <source>
        <strain evidence="2 3">MSSRF60</strain>
    </source>
</reference>
<keyword evidence="1" id="KW-0472">Membrane</keyword>
<proteinExistence type="predicted"/>
<accession>A0ABU4IEZ0</accession>
<gene>
    <name evidence="2" type="ORF">SBW85_03295</name>
</gene>
<sequence>MEIHEGKISNLRESLSFNEGTSIYTYHFRVANQPVSYTSHQSLVLDDGDFVTVAGKTKSGMFKVYAYNNHSAGVVGSSAQSTHCFIGGVVGIVMALVVLSVFSSPFFGAIPYAFAACFLGLGVVYLVKGIKIKSAIDSVLNQVDKRESDI</sequence>
<evidence type="ECO:0000313" key="2">
    <source>
        <dbReference type="EMBL" id="MDW6016794.1"/>
    </source>
</evidence>
<keyword evidence="1" id="KW-1133">Transmembrane helix</keyword>
<keyword evidence="1" id="KW-0812">Transmembrane</keyword>
<dbReference type="RefSeq" id="WP_171137423.1">
    <property type="nucleotide sequence ID" value="NZ_AP024893.1"/>
</dbReference>
<protein>
    <submittedName>
        <fullName evidence="2">Uncharacterized protein</fullName>
    </submittedName>
</protein>
<feature type="transmembrane region" description="Helical" evidence="1">
    <location>
        <begin position="109"/>
        <end position="127"/>
    </location>
</feature>
<keyword evidence="3" id="KW-1185">Reference proteome</keyword>
<evidence type="ECO:0000313" key="3">
    <source>
        <dbReference type="Proteomes" id="UP001272325"/>
    </source>
</evidence>
<name>A0ABU4IEZ0_9VIBR</name>
<organism evidence="2 3">
    <name type="scientific">Vibrio plantisponsor</name>
    <dbReference type="NCBI Taxonomy" id="664643"/>
    <lineage>
        <taxon>Bacteria</taxon>
        <taxon>Pseudomonadati</taxon>
        <taxon>Pseudomonadota</taxon>
        <taxon>Gammaproteobacteria</taxon>
        <taxon>Vibrionales</taxon>
        <taxon>Vibrionaceae</taxon>
        <taxon>Vibrio</taxon>
    </lineage>
</organism>
<evidence type="ECO:0000256" key="1">
    <source>
        <dbReference type="SAM" id="Phobius"/>
    </source>
</evidence>
<dbReference type="Proteomes" id="UP001272325">
    <property type="component" value="Unassembled WGS sequence"/>
</dbReference>